<dbReference type="Proteomes" id="UP000092555">
    <property type="component" value="Unassembled WGS sequence"/>
</dbReference>
<evidence type="ECO:0000256" key="1">
    <source>
        <dbReference type="SAM" id="SignalP"/>
    </source>
</evidence>
<feature type="chain" id="PRO_5008291893" evidence="1">
    <location>
        <begin position="22"/>
        <end position="75"/>
    </location>
</feature>
<dbReference type="GeneID" id="30028864"/>
<dbReference type="RefSeq" id="XP_018711498.1">
    <property type="nucleotide sequence ID" value="XM_018855888.1"/>
</dbReference>
<accession>A0A1A0HAS6</accession>
<feature type="signal peptide" evidence="1">
    <location>
        <begin position="1"/>
        <end position="21"/>
    </location>
</feature>
<keyword evidence="3" id="KW-1185">Reference proteome</keyword>
<evidence type="ECO:0000313" key="3">
    <source>
        <dbReference type="Proteomes" id="UP000092555"/>
    </source>
</evidence>
<organism evidence="2 3">
    <name type="scientific">Metschnikowia bicuspidata var. bicuspidata NRRL YB-4993</name>
    <dbReference type="NCBI Taxonomy" id="869754"/>
    <lineage>
        <taxon>Eukaryota</taxon>
        <taxon>Fungi</taxon>
        <taxon>Dikarya</taxon>
        <taxon>Ascomycota</taxon>
        <taxon>Saccharomycotina</taxon>
        <taxon>Pichiomycetes</taxon>
        <taxon>Metschnikowiaceae</taxon>
        <taxon>Metschnikowia</taxon>
    </lineage>
</organism>
<reference evidence="2 3" key="1">
    <citation type="submission" date="2016-05" db="EMBL/GenBank/DDBJ databases">
        <title>Comparative genomics of biotechnologically important yeasts.</title>
        <authorList>
            <consortium name="DOE Joint Genome Institute"/>
            <person name="Riley R."/>
            <person name="Haridas S."/>
            <person name="Wolfe K.H."/>
            <person name="Lopes M.R."/>
            <person name="Hittinger C.T."/>
            <person name="Goker M."/>
            <person name="Salamov A."/>
            <person name="Wisecaver J."/>
            <person name="Long T.M."/>
            <person name="Aerts A.L."/>
            <person name="Barry K."/>
            <person name="Choi C."/>
            <person name="Clum A."/>
            <person name="Coughlan A.Y."/>
            <person name="Deshpande S."/>
            <person name="Douglass A.P."/>
            <person name="Hanson S.J."/>
            <person name="Klenk H.-P."/>
            <person name="LaButti K."/>
            <person name="Lapidus A."/>
            <person name="Lindquist E."/>
            <person name="Lipzen A."/>
            <person name="Meier-kolthoff J.P."/>
            <person name="Ohm R.A."/>
            <person name="Otillar R.P."/>
            <person name="Pangilinan J."/>
            <person name="Peng Y."/>
            <person name="Rokas A."/>
            <person name="Rosa C.A."/>
            <person name="Scheuner C."/>
            <person name="Sibirny A.A."/>
            <person name="Slot J.C."/>
            <person name="Stielow J.B."/>
            <person name="Sun H."/>
            <person name="Kurtzman C.P."/>
            <person name="Blackwell M."/>
            <person name="Grigoriev I.V."/>
            <person name="Jeffries T.W."/>
        </authorList>
    </citation>
    <scope>NUCLEOTIDE SEQUENCE [LARGE SCALE GENOMIC DNA]</scope>
    <source>
        <strain evidence="2 3">NRRL YB-4993</strain>
    </source>
</reference>
<dbReference type="AlphaFoldDB" id="A0A1A0HAS6"/>
<comment type="caution">
    <text evidence="2">The sequence shown here is derived from an EMBL/GenBank/DDBJ whole genome shotgun (WGS) entry which is preliminary data.</text>
</comment>
<dbReference type="EMBL" id="LXTC01000003">
    <property type="protein sequence ID" value="OBA20988.1"/>
    <property type="molecule type" value="Genomic_DNA"/>
</dbReference>
<keyword evidence="1" id="KW-0732">Signal</keyword>
<protein>
    <submittedName>
        <fullName evidence="2">Uncharacterized protein</fullName>
    </submittedName>
</protein>
<proteinExistence type="predicted"/>
<name>A0A1A0HAS6_9ASCO</name>
<sequence>MKWRVTIQMLFVFEMLLYGPGRQLFKELNKINWFVTTNFKVYTRRRGESQEAGSPSPLQPSELKRLLQETYPRSQ</sequence>
<evidence type="ECO:0000313" key="2">
    <source>
        <dbReference type="EMBL" id="OBA20988.1"/>
    </source>
</evidence>
<gene>
    <name evidence="2" type="ORF">METBIDRAFT_31629</name>
</gene>